<dbReference type="Proteomes" id="UP001460270">
    <property type="component" value="Unassembled WGS sequence"/>
</dbReference>
<comment type="caution">
    <text evidence="2">The sequence shown here is derived from an EMBL/GenBank/DDBJ whole genome shotgun (WGS) entry which is preliminary data.</text>
</comment>
<proteinExistence type="predicted"/>
<evidence type="ECO:0000313" key="3">
    <source>
        <dbReference type="Proteomes" id="UP001460270"/>
    </source>
</evidence>
<feature type="coiled-coil region" evidence="1">
    <location>
        <begin position="9"/>
        <end position="36"/>
    </location>
</feature>
<reference evidence="3" key="1">
    <citation type="submission" date="2024-04" db="EMBL/GenBank/DDBJ databases">
        <title>Salinicola lusitanus LLJ914,a marine bacterium isolated from the Okinawa Trough.</title>
        <authorList>
            <person name="Li J."/>
        </authorList>
    </citation>
    <scope>NUCLEOTIDE SEQUENCE [LARGE SCALE GENOMIC DNA]</scope>
</reference>
<evidence type="ECO:0000313" key="2">
    <source>
        <dbReference type="EMBL" id="KAK7904227.1"/>
    </source>
</evidence>
<keyword evidence="1" id="KW-0175">Coiled coil</keyword>
<organism evidence="2 3">
    <name type="scientific">Mugilogobius chulae</name>
    <name type="common">yellowstripe goby</name>
    <dbReference type="NCBI Taxonomy" id="88201"/>
    <lineage>
        <taxon>Eukaryota</taxon>
        <taxon>Metazoa</taxon>
        <taxon>Chordata</taxon>
        <taxon>Craniata</taxon>
        <taxon>Vertebrata</taxon>
        <taxon>Euteleostomi</taxon>
        <taxon>Actinopterygii</taxon>
        <taxon>Neopterygii</taxon>
        <taxon>Teleostei</taxon>
        <taxon>Neoteleostei</taxon>
        <taxon>Acanthomorphata</taxon>
        <taxon>Gobiaria</taxon>
        <taxon>Gobiiformes</taxon>
        <taxon>Gobioidei</taxon>
        <taxon>Gobiidae</taxon>
        <taxon>Gobionellinae</taxon>
        <taxon>Mugilogobius</taxon>
    </lineage>
</organism>
<dbReference type="EMBL" id="JBBPFD010000012">
    <property type="protein sequence ID" value="KAK7904227.1"/>
    <property type="molecule type" value="Genomic_DNA"/>
</dbReference>
<dbReference type="AlphaFoldDB" id="A0AAW0NWQ9"/>
<gene>
    <name evidence="2" type="ORF">WMY93_016834</name>
</gene>
<accession>A0AAW0NWQ9</accession>
<protein>
    <submittedName>
        <fullName evidence="2">Uncharacterized protein</fullName>
    </submittedName>
</protein>
<name>A0AAW0NWQ9_9GOBI</name>
<evidence type="ECO:0000256" key="1">
    <source>
        <dbReference type="SAM" id="Coils"/>
    </source>
</evidence>
<feature type="coiled-coil region" evidence="1">
    <location>
        <begin position="134"/>
        <end position="181"/>
    </location>
</feature>
<keyword evidence="3" id="KW-1185">Reference proteome</keyword>
<sequence>MENALYRPVSALERELQVLNQKAEQERRQKLQLIDKQFKFSYKTLQQRKDFWRKEQRKLVTVRICEPKAIVDIAMNEINELSGVRSVQTAYGTRQKVKFALDERQSRSISAPVTQRSKVQCTVSLLQMKNVALIDSISEKEKALRRQKAREEMERMRKAQMEALQRRVQEFMERMKEKNRADSTEEPT</sequence>